<evidence type="ECO:0000313" key="2">
    <source>
        <dbReference type="Proteomes" id="UP000018144"/>
    </source>
</evidence>
<dbReference type="Proteomes" id="UP000018144">
    <property type="component" value="Unassembled WGS sequence"/>
</dbReference>
<gene>
    <name evidence="1" type="ORF">PCON_05162</name>
</gene>
<keyword evidence="2" id="KW-1185">Reference proteome</keyword>
<accession>U4L6C3</accession>
<evidence type="ECO:0000313" key="1">
    <source>
        <dbReference type="EMBL" id="CCX05575.1"/>
    </source>
</evidence>
<dbReference type="OrthoDB" id="5432566at2759"/>
<proteinExistence type="predicted"/>
<organism evidence="1 2">
    <name type="scientific">Pyronema omphalodes (strain CBS 100304)</name>
    <name type="common">Pyronema confluens</name>
    <dbReference type="NCBI Taxonomy" id="1076935"/>
    <lineage>
        <taxon>Eukaryota</taxon>
        <taxon>Fungi</taxon>
        <taxon>Dikarya</taxon>
        <taxon>Ascomycota</taxon>
        <taxon>Pezizomycotina</taxon>
        <taxon>Pezizomycetes</taxon>
        <taxon>Pezizales</taxon>
        <taxon>Pyronemataceae</taxon>
        <taxon>Pyronema</taxon>
    </lineage>
</organism>
<reference evidence="1 2" key="1">
    <citation type="journal article" date="2013" name="PLoS Genet.">
        <title>The genome and development-dependent transcriptomes of Pyronema confluens: a window into fungal evolution.</title>
        <authorList>
            <person name="Traeger S."/>
            <person name="Altegoer F."/>
            <person name="Freitag M."/>
            <person name="Gabaldon T."/>
            <person name="Kempken F."/>
            <person name="Kumar A."/>
            <person name="Marcet-Houben M."/>
            <person name="Poggeler S."/>
            <person name="Stajich J.E."/>
            <person name="Nowrousian M."/>
        </authorList>
    </citation>
    <scope>NUCLEOTIDE SEQUENCE [LARGE SCALE GENOMIC DNA]</scope>
    <source>
        <strain evidence="2">CBS 100304</strain>
        <tissue evidence="1">Vegetative mycelium</tissue>
    </source>
</reference>
<sequence>MQLIGSGLDTANLYHALQLRVKLESLKYTDFPRTPLKTYFSELLRIRSEFLKMQAPINDLDFRIHIYRTIVYLREPTFRWWIEHKWQEQQSLGDFIQSCLDQEAVYWIGEYDGQGYRANPNEPIEMHFSKLFLFRERLNGTLYESYVRDTMKENVFRAGLDRLNTEVGKVLLLASYRSEHTTADDIVKDYWTIADIERDDGANLRRYSCRV</sequence>
<protein>
    <submittedName>
        <fullName evidence="1">Uncharacterized protein</fullName>
    </submittedName>
</protein>
<name>U4L6C3_PYROM</name>
<dbReference type="AlphaFoldDB" id="U4L6C3"/>
<dbReference type="EMBL" id="HF935261">
    <property type="protein sequence ID" value="CCX05575.1"/>
    <property type="molecule type" value="Genomic_DNA"/>
</dbReference>